<feature type="transmembrane region" description="Helical" evidence="2">
    <location>
        <begin position="1481"/>
        <end position="1501"/>
    </location>
</feature>
<feature type="transmembrane region" description="Helical" evidence="2">
    <location>
        <begin position="869"/>
        <end position="894"/>
    </location>
</feature>
<feature type="transmembrane region" description="Helical" evidence="2">
    <location>
        <begin position="1061"/>
        <end position="1079"/>
    </location>
</feature>
<feature type="transmembrane region" description="Helical" evidence="2">
    <location>
        <begin position="127"/>
        <end position="148"/>
    </location>
</feature>
<dbReference type="Proteomes" id="UP000712600">
    <property type="component" value="Unassembled WGS sequence"/>
</dbReference>
<feature type="transmembrane region" description="Helical" evidence="2">
    <location>
        <begin position="1115"/>
        <end position="1133"/>
    </location>
</feature>
<feature type="transmembrane region" description="Helical" evidence="2">
    <location>
        <begin position="518"/>
        <end position="538"/>
    </location>
</feature>
<feature type="transmembrane region" description="Helical" evidence="2">
    <location>
        <begin position="1200"/>
        <end position="1220"/>
    </location>
</feature>
<evidence type="ECO:0008006" key="5">
    <source>
        <dbReference type="Google" id="ProtNLM"/>
    </source>
</evidence>
<feature type="transmembrane region" description="Helical" evidence="2">
    <location>
        <begin position="236"/>
        <end position="257"/>
    </location>
</feature>
<feature type="transmembrane region" description="Helical" evidence="2">
    <location>
        <begin position="169"/>
        <end position="191"/>
    </location>
</feature>
<feature type="transmembrane region" description="Helical" evidence="2">
    <location>
        <begin position="1441"/>
        <end position="1461"/>
    </location>
</feature>
<feature type="transmembrane region" description="Helical" evidence="2">
    <location>
        <begin position="458"/>
        <end position="477"/>
    </location>
</feature>
<accession>A0A8S9QD78</accession>
<name>A0A8S9QD78_BRACR</name>
<comment type="caution">
    <text evidence="3">The sequence shown here is derived from an EMBL/GenBank/DDBJ whole genome shotgun (WGS) entry which is preliminary data.</text>
</comment>
<dbReference type="EMBL" id="QGKX02001290">
    <property type="protein sequence ID" value="KAF3539220.1"/>
    <property type="molecule type" value="Genomic_DNA"/>
</dbReference>
<feature type="transmembrane region" description="Helical" evidence="2">
    <location>
        <begin position="1173"/>
        <end position="1194"/>
    </location>
</feature>
<feature type="transmembrane region" description="Helical" evidence="2">
    <location>
        <begin position="789"/>
        <end position="816"/>
    </location>
</feature>
<feature type="transmembrane region" description="Helical" evidence="2">
    <location>
        <begin position="992"/>
        <end position="1020"/>
    </location>
</feature>
<feature type="transmembrane region" description="Helical" evidence="2">
    <location>
        <begin position="966"/>
        <end position="986"/>
    </location>
</feature>
<feature type="transmembrane region" description="Helical" evidence="2">
    <location>
        <begin position="263"/>
        <end position="290"/>
    </location>
</feature>
<feature type="transmembrane region" description="Helical" evidence="2">
    <location>
        <begin position="375"/>
        <end position="398"/>
    </location>
</feature>
<feature type="transmembrane region" description="Helical" evidence="2">
    <location>
        <begin position="762"/>
        <end position="783"/>
    </location>
</feature>
<feature type="transmembrane region" description="Helical" evidence="2">
    <location>
        <begin position="418"/>
        <end position="437"/>
    </location>
</feature>
<dbReference type="PANTHER" id="PTHR35313">
    <property type="entry name" value="NO EXINE FORMATION 1"/>
    <property type="match status" value="1"/>
</dbReference>
<proteinExistence type="predicted"/>
<feature type="transmembrane region" description="Helical" evidence="2">
    <location>
        <begin position="723"/>
        <end position="741"/>
    </location>
</feature>
<feature type="transmembrane region" description="Helical" evidence="2">
    <location>
        <begin position="1536"/>
        <end position="1553"/>
    </location>
</feature>
<reference evidence="3" key="1">
    <citation type="submission" date="2019-12" db="EMBL/GenBank/DDBJ databases">
        <title>Genome sequencing and annotation of Brassica cretica.</title>
        <authorList>
            <person name="Studholme D.J."/>
            <person name="Sarris P."/>
        </authorList>
    </citation>
    <scope>NUCLEOTIDE SEQUENCE</scope>
    <source>
        <strain evidence="3">PFS-109/04</strain>
        <tissue evidence="3">Leaf</tissue>
    </source>
</reference>
<feature type="transmembrane region" description="Helical" evidence="2">
    <location>
        <begin position="1253"/>
        <end position="1271"/>
    </location>
</feature>
<sequence>MMPPELQPRLFRPHITSPSGEPTLSPPNYPPHMTRNSTSRSNAPRFSPSSFAYNARIATALVPCAAFLLDLGGAPVIATLTIGLLISYVVDSLSVKLGAFLGIWMSLLAAQISFFFSSPLFSSFNSIPLSLLAALLCAETTFLIGCWSSLQFKWLQLENPSIVVALERLLFACVPFTASSLFSWAVISAVGMSNSSYYLMAFACVFYWIFAIPRVSSFKTKNEAKYHGGEAPDESFILGSLESCFLSLNLMFTPVLFHVASHYSVVFTSAAAVSDLLLLFFVPFLFQLYASTRGGLRWITKDSHQLQSVRVVNGAIAMVVIVICLEVRVVFRSFGKYIQVPPPLNYLLVTMTLLGGGAGAGASVLGMVSGGFSSVVFTGLAAVVSAAGAIVVGFPLLFTPLPAVAGLYFARFFTKKSVPSYFAFVALGSLMVIWFVMHNYWDLNIWLAGMFLKSFCKLIVANIIIAMVIPGLVLLPSKFHFLTEAGMVAHALLLCYIEDRFFNYSSIYYYGMEDDVMYPSYMVMLTTLIGLAVVRRLLADRRIGSKAVWILTCLYSAKLAMLFLSSKSIVWVSAALLLAVSPPLLLYKYNYFCDKNLGGAPVIATLTIGLLISYVVDSLSVKLGAFLGIWMSLLAAQISFFFSSPLFSSFNSIPLSLLAALLCAETTFLIGCWSSLQFKWLQLENPSIVVALERLLFACFPFTASSLFSWAVISAVGMSNSSYYLMAFACVFYWIFAIPRVSSFKTKNEAKYHGGEAPDESFILGPLESCFLSLNLMFTPVLFHVASHYSVVFTSAAAVSDLLLLFFVPFLFQLYASTRGGLRWVTKDSHQLQSVRVVNGAIAMVVIVICLEVRVVFRSFGKYVQVPPPLNYLLVTMTLLGGGAGAGASVLGMVSGGFSSAVFTALAVVVSAAGAIVVGFPILVSVLLPIAHLLLLWLLIVPFTPLPAVAGLYFARFFTKKSVPSYFAFVALGSLMVIWFVMHNYWDLNIWLAGMFLKSFCKLIVANIIIALVIPGLVLLPSKFHILTEAGMVAHALLLCYIEDRFFNYSSIYYYGMEDDVMYPSYMVMLTTLIGLAVVRRLLADRRIGSKAVWILTCLYSAKLAMLFLSSKSISAKRSLVLVVATGCMFILMQPPMPMTWSYHSEMIKAARESADDISIYGFMASKPTWPSWLLIVSLLLILSAATSLIPIKYVVELRAFYSVVMGLALGVYISAEFFLQAAVLHVLITITMVCASVFVIFTHFPSASSTKLLPWVFALLVALFPVTYLLEGQVRIKTLSDNVAWGWDAGEEDKKVTAMLAIEGARTSLLGLYAAIFMLIALLIKFELTSLLREKVSESSGPSKTQGGARGMFPTRMRLMQQRRATSIQSFAIEKMSEEGAAWMPAVGNVATIVCFAICLILNIHISGGSSQAIFFLAPILLLLNQDSDLLSGFGEKQRYFPVILAISTYLALSSLYTVWEEVWFGGNTGWGIEIGGREWFFAVKNLALLILTAPGHIIFNRYVWSYTSKQSDASPMLTLPLSFAAVVITDVFQVRLLGVLGIVYTVAQYVISRQQYIKGLRYI</sequence>
<feature type="region of interest" description="Disordered" evidence="1">
    <location>
        <begin position="1"/>
        <end position="44"/>
    </location>
</feature>
<evidence type="ECO:0000313" key="4">
    <source>
        <dbReference type="Proteomes" id="UP000712600"/>
    </source>
</evidence>
<feature type="transmembrane region" description="Helical" evidence="2">
    <location>
        <begin position="930"/>
        <end position="954"/>
    </location>
</feature>
<feature type="transmembrane region" description="Helical" evidence="2">
    <location>
        <begin position="559"/>
        <end position="585"/>
    </location>
</feature>
<feature type="transmembrane region" description="Helical" evidence="2">
    <location>
        <begin position="57"/>
        <end position="90"/>
    </location>
</feature>
<evidence type="ECO:0000313" key="3">
    <source>
        <dbReference type="EMBL" id="KAF3539220.1"/>
    </source>
</evidence>
<feature type="transmembrane region" description="Helical" evidence="2">
    <location>
        <begin position="597"/>
        <end position="616"/>
    </location>
</feature>
<evidence type="ECO:0000256" key="1">
    <source>
        <dbReference type="SAM" id="MobiDB-lite"/>
    </source>
</evidence>
<keyword evidence="2" id="KW-0812">Transmembrane</keyword>
<keyword evidence="2" id="KW-0472">Membrane</keyword>
<feature type="transmembrane region" description="Helical" evidence="2">
    <location>
        <begin position="695"/>
        <end position="717"/>
    </location>
</feature>
<evidence type="ECO:0000256" key="2">
    <source>
        <dbReference type="SAM" id="Phobius"/>
    </source>
</evidence>
<feature type="transmembrane region" description="Helical" evidence="2">
    <location>
        <begin position="311"/>
        <end position="331"/>
    </location>
</feature>
<dbReference type="PANTHER" id="PTHR35313:SF1">
    <property type="entry name" value="NO EXINE FORMATION 1"/>
    <property type="match status" value="1"/>
</dbReference>
<protein>
    <recommendedName>
        <fullName evidence="5">No exine formation 1</fullName>
    </recommendedName>
</protein>
<feature type="transmembrane region" description="Helical" evidence="2">
    <location>
        <begin position="1310"/>
        <end position="1327"/>
    </location>
</feature>
<feature type="transmembrane region" description="Helical" evidence="2">
    <location>
        <begin position="1032"/>
        <end position="1055"/>
    </location>
</feature>
<feature type="transmembrane region" description="Helical" evidence="2">
    <location>
        <begin position="653"/>
        <end position="674"/>
    </location>
</feature>
<organism evidence="3 4">
    <name type="scientific">Brassica cretica</name>
    <name type="common">Mustard</name>
    <dbReference type="NCBI Taxonomy" id="69181"/>
    <lineage>
        <taxon>Eukaryota</taxon>
        <taxon>Viridiplantae</taxon>
        <taxon>Streptophyta</taxon>
        <taxon>Embryophyta</taxon>
        <taxon>Tracheophyta</taxon>
        <taxon>Spermatophyta</taxon>
        <taxon>Magnoliopsida</taxon>
        <taxon>eudicotyledons</taxon>
        <taxon>Gunneridae</taxon>
        <taxon>Pentapetalae</taxon>
        <taxon>rosids</taxon>
        <taxon>malvids</taxon>
        <taxon>Brassicales</taxon>
        <taxon>Brassicaceae</taxon>
        <taxon>Brassiceae</taxon>
        <taxon>Brassica</taxon>
    </lineage>
</organism>
<keyword evidence="2" id="KW-1133">Transmembrane helix</keyword>
<feature type="transmembrane region" description="Helical" evidence="2">
    <location>
        <begin position="623"/>
        <end position="647"/>
    </location>
</feature>
<feature type="transmembrane region" description="Helical" evidence="2">
    <location>
        <begin position="837"/>
        <end position="857"/>
    </location>
</feature>
<feature type="transmembrane region" description="Helical" evidence="2">
    <location>
        <begin position="197"/>
        <end position="215"/>
    </location>
</feature>
<feature type="compositionally biased region" description="Polar residues" evidence="1">
    <location>
        <begin position="34"/>
        <end position="44"/>
    </location>
</feature>
<feature type="transmembrane region" description="Helical" evidence="2">
    <location>
        <begin position="1227"/>
        <end position="1247"/>
    </location>
</feature>
<gene>
    <name evidence="3" type="ORF">F2Q69_00018746</name>
</gene>
<feature type="transmembrane region" description="Helical" evidence="2">
    <location>
        <begin position="901"/>
        <end position="924"/>
    </location>
</feature>
<feature type="transmembrane region" description="Helical" evidence="2">
    <location>
        <begin position="343"/>
        <end position="368"/>
    </location>
</feature>
<feature type="transmembrane region" description="Helical" evidence="2">
    <location>
        <begin position="97"/>
        <end position="121"/>
    </location>
</feature>